<keyword evidence="2" id="KW-1185">Reference proteome</keyword>
<accession>A0AAE9K721</accession>
<dbReference type="Proteomes" id="UP000831021">
    <property type="component" value="Segment"/>
</dbReference>
<reference evidence="1 2" key="1">
    <citation type="submission" date="2022-01" db="EMBL/GenBank/DDBJ databases">
        <authorList>
            <person name="Stokar-Avihail A."/>
        </authorList>
    </citation>
    <scope>NUCLEOTIDE SEQUENCE [LARGE SCALE GENOMIC DNA]</scope>
</reference>
<evidence type="ECO:0000313" key="2">
    <source>
        <dbReference type="Proteomes" id="UP000831021"/>
    </source>
</evidence>
<name>A0AAE9K721_9CAUD</name>
<gene>
    <name evidence="1" type="ORF">fado_118</name>
</gene>
<dbReference type="EMBL" id="OM236516">
    <property type="protein sequence ID" value="UNY48833.1"/>
    <property type="molecule type" value="Genomic_DNA"/>
</dbReference>
<sequence length="373" mass="43875">MKGIKSIQKLSNGVKVYDLSKIVEDDYREAQNIMDNGKYTESIYVESAYNHRIDNDFVGVYECIVDSIHEYNAFMDRLMLYSLDAFPSFEEWKNNRIEVDGKAIRLGKWLKRKGISETDINYYSKQIRTGQHKYYLTISDLPQHIVGMTYYSNVFTSCMHPDRTESIHLAGALHDDTLLVAYLHKDMNDIEDMDNKLLARCNMRIVEYNGTQLLIPSRIYGNDRTQEIMNRCLSQLYDVNIMSYDIRCDDLDDDNDVMVLRQRTNGYYKHKINDHKHLNEDIEKEIEIECPYCNGSKKTNVWIEEAERDVEVKCPVCDGEGITKTLFRCDLDEMIEIDTVIDIGTYNDDYEHFGEYVEIKVKREKLKEHIERV</sequence>
<dbReference type="Gene3D" id="6.20.20.10">
    <property type="match status" value="1"/>
</dbReference>
<protein>
    <submittedName>
        <fullName evidence="1">Uncharacterized protein</fullName>
    </submittedName>
</protein>
<organism evidence="1 2">
    <name type="scientific">Bacillus phage FADO</name>
    <dbReference type="NCBI Taxonomy" id="2917160"/>
    <lineage>
        <taxon>Viruses</taxon>
        <taxon>Duplodnaviria</taxon>
        <taxon>Heunggongvirae</taxon>
        <taxon>Uroviricota</taxon>
        <taxon>Caudoviricetes</taxon>
        <taxon>Heleneionescovirinae</taxon>
        <taxon>Zhangjivirus</taxon>
        <taxon>Zhangjivirus fado</taxon>
    </lineage>
</organism>
<proteinExistence type="predicted"/>
<evidence type="ECO:0000313" key="1">
    <source>
        <dbReference type="EMBL" id="UNY48833.1"/>
    </source>
</evidence>